<accession>A0A2H0LPN5</accession>
<dbReference type="PANTHER" id="PTHR43475">
    <property type="entry name" value="METHYLTHIORIBOSE-1-PHOSPHATE ISOMERASE"/>
    <property type="match status" value="1"/>
</dbReference>
<feature type="binding site" evidence="2">
    <location>
        <begin position="49"/>
        <end position="51"/>
    </location>
    <ligand>
        <name>substrate</name>
    </ligand>
</feature>
<feature type="binding site" evidence="2">
    <location>
        <position position="92"/>
    </location>
    <ligand>
        <name>substrate</name>
    </ligand>
</feature>
<dbReference type="FunFam" id="1.20.120.420:FF:000003">
    <property type="entry name" value="Methylthioribose-1-phosphate isomerase"/>
    <property type="match status" value="1"/>
</dbReference>
<comment type="caution">
    <text evidence="3">The sequence shown here is derived from an EMBL/GenBank/DDBJ whole genome shotgun (WGS) entry which is preliminary data.</text>
</comment>
<dbReference type="InterPro" id="IPR011559">
    <property type="entry name" value="Initiation_fac_2B_a/b/d"/>
</dbReference>
<sequence length="349" mass="38785">MKSLKFEPVQFKKETLVLIDQRQLPSRFVLMKLKRLKAVHQAIREMVVRGAPAIGITAAYGMYIAIQKQSFKTPRAFLRALEAAGAYLKTSRPTAVNLAWAVDRVIEKVKSSHIKNTVQLKQLVFREAEEIHLEDIRLCFAIGKHGEKLIRPGMSVLTHCNAGGLATSGYGTALSPIFEASRKGKRPHVYVDETRPLLQGARLTAWELMQYKVNATLICDNMAGALMHQGKIKLVITGADRIVRNGDTANKIGTYAVACLAHLHGIPFYVAAPSSTFDFSKKTGSEIPIEKRHPREIKMIKNHALAPAEMAADNPAFDVTPHRLIKGFITEKGILRPPYSKSLKCLQNQ</sequence>
<dbReference type="EC" id="5.3.1.23" evidence="2"/>
<dbReference type="SUPFAM" id="SSF100950">
    <property type="entry name" value="NagB/RpiA/CoA transferase-like"/>
    <property type="match status" value="1"/>
</dbReference>
<evidence type="ECO:0000313" key="4">
    <source>
        <dbReference type="Proteomes" id="UP000230859"/>
    </source>
</evidence>
<keyword evidence="2" id="KW-0028">Amino-acid biosynthesis</keyword>
<feature type="binding site" evidence="2">
    <location>
        <position position="199"/>
    </location>
    <ligand>
        <name>substrate</name>
    </ligand>
</feature>
<organism evidence="3 4">
    <name type="scientific">Candidatus Abzuiibacterium crystallinum</name>
    <dbReference type="NCBI Taxonomy" id="1974748"/>
    <lineage>
        <taxon>Bacteria</taxon>
        <taxon>Pseudomonadati</taxon>
        <taxon>Candidatus Omnitrophota</taxon>
        <taxon>Candidatus Abzuiibacterium</taxon>
    </lineage>
</organism>
<feature type="active site" description="Proton donor" evidence="2">
    <location>
        <position position="240"/>
    </location>
</feature>
<dbReference type="InterPro" id="IPR037171">
    <property type="entry name" value="NagB/RpiA_transferase-like"/>
</dbReference>
<keyword evidence="2" id="KW-0486">Methionine biosynthesis</keyword>
<dbReference type="Gene3D" id="1.20.120.420">
    <property type="entry name" value="translation initiation factor eif-2b, domain 1"/>
    <property type="match status" value="1"/>
</dbReference>
<keyword evidence="1 2" id="KW-0413">Isomerase</keyword>
<evidence type="ECO:0000256" key="2">
    <source>
        <dbReference type="HAMAP-Rule" id="MF_01678"/>
    </source>
</evidence>
<dbReference type="InterPro" id="IPR005251">
    <property type="entry name" value="IF-M1Pi"/>
</dbReference>
<feature type="site" description="Transition state stabilizer" evidence="2">
    <location>
        <position position="160"/>
    </location>
</feature>
<comment type="similarity">
    <text evidence="2">Belongs to the EIF-2B alpha/beta/delta subunits family. MtnA subfamily.</text>
</comment>
<dbReference type="InterPro" id="IPR042529">
    <property type="entry name" value="IF_2B-like_C"/>
</dbReference>
<protein>
    <recommendedName>
        <fullName evidence="2">Methylthioribose-1-phosphate isomerase</fullName>
        <shortName evidence="2">M1Pi</shortName>
        <shortName evidence="2">MTR-1-P isomerase</shortName>
        <ecNumber evidence="2">5.3.1.23</ecNumber>
    </recommendedName>
    <alternativeName>
        <fullName evidence="2">S-methyl-5-thioribose-1-phosphate isomerase</fullName>
    </alternativeName>
</protein>
<dbReference type="UniPathway" id="UPA00904">
    <property type="reaction ID" value="UER00874"/>
</dbReference>
<comment type="catalytic activity">
    <reaction evidence="2">
        <text>5-(methylsulfanyl)-alpha-D-ribose 1-phosphate = 5-(methylsulfanyl)-D-ribulose 1-phosphate</text>
        <dbReference type="Rhea" id="RHEA:19989"/>
        <dbReference type="ChEBI" id="CHEBI:58533"/>
        <dbReference type="ChEBI" id="CHEBI:58548"/>
        <dbReference type="EC" id="5.3.1.23"/>
    </reaction>
</comment>
<evidence type="ECO:0000313" key="3">
    <source>
        <dbReference type="EMBL" id="PIQ86337.1"/>
    </source>
</evidence>
<evidence type="ECO:0000256" key="1">
    <source>
        <dbReference type="ARBA" id="ARBA00023235"/>
    </source>
</evidence>
<reference evidence="3 4" key="1">
    <citation type="submission" date="2017-09" db="EMBL/GenBank/DDBJ databases">
        <title>Depth-based differentiation of microbial function through sediment-hosted aquifers and enrichment of novel symbionts in the deep terrestrial subsurface.</title>
        <authorList>
            <person name="Probst A.J."/>
            <person name="Ladd B."/>
            <person name="Jarett J.K."/>
            <person name="Geller-Mcgrath D.E."/>
            <person name="Sieber C.M."/>
            <person name="Emerson J.B."/>
            <person name="Anantharaman K."/>
            <person name="Thomas B.C."/>
            <person name="Malmstrom R."/>
            <person name="Stieglmeier M."/>
            <person name="Klingl A."/>
            <person name="Woyke T."/>
            <person name="Ryan C.M."/>
            <person name="Banfield J.F."/>
        </authorList>
    </citation>
    <scope>NUCLEOTIDE SEQUENCE [LARGE SCALE GENOMIC DNA]</scope>
    <source>
        <strain evidence="3">CG11_big_fil_rev_8_21_14_0_20_45_26</strain>
    </source>
</reference>
<dbReference type="NCBIfam" id="NF004326">
    <property type="entry name" value="PRK05720.1"/>
    <property type="match status" value="1"/>
</dbReference>
<dbReference type="PANTHER" id="PTHR43475:SF1">
    <property type="entry name" value="METHYLTHIORIBOSE-1-PHOSPHATE ISOMERASE"/>
    <property type="match status" value="1"/>
</dbReference>
<name>A0A2H0LPN5_9BACT</name>
<dbReference type="InterPro" id="IPR000649">
    <property type="entry name" value="IF-2B-related"/>
</dbReference>
<dbReference type="AlphaFoldDB" id="A0A2H0LPN5"/>
<dbReference type="HAMAP" id="MF_01678">
    <property type="entry name" value="Salvage_MtnA"/>
    <property type="match status" value="1"/>
</dbReference>
<dbReference type="NCBIfam" id="TIGR00524">
    <property type="entry name" value="eIF-2B_rel"/>
    <property type="match status" value="1"/>
</dbReference>
<dbReference type="GO" id="GO:0046523">
    <property type="term" value="F:S-methyl-5-thioribose-1-phosphate isomerase activity"/>
    <property type="evidence" value="ECO:0007669"/>
    <property type="project" value="UniProtKB-UniRule"/>
</dbReference>
<dbReference type="EMBL" id="PCVY01000046">
    <property type="protein sequence ID" value="PIQ86337.1"/>
    <property type="molecule type" value="Genomic_DNA"/>
</dbReference>
<dbReference type="NCBIfam" id="TIGR00512">
    <property type="entry name" value="salvage_mtnA"/>
    <property type="match status" value="1"/>
</dbReference>
<comment type="function">
    <text evidence="2">Catalyzes the interconversion of methylthioribose-1-phosphate (MTR-1-P) into methylthioribulose-1-phosphate (MTRu-1-P).</text>
</comment>
<dbReference type="Pfam" id="PF01008">
    <property type="entry name" value="IF-2B"/>
    <property type="match status" value="1"/>
</dbReference>
<proteinExistence type="inferred from homology"/>
<dbReference type="InterPro" id="IPR027363">
    <property type="entry name" value="M1Pi_N"/>
</dbReference>
<dbReference type="Proteomes" id="UP000230859">
    <property type="component" value="Unassembled WGS sequence"/>
</dbReference>
<dbReference type="Gene3D" id="3.40.50.10470">
    <property type="entry name" value="Translation initiation factor eif-2b, domain 2"/>
    <property type="match status" value="1"/>
</dbReference>
<dbReference type="GO" id="GO:0019509">
    <property type="term" value="P:L-methionine salvage from methylthioadenosine"/>
    <property type="evidence" value="ECO:0007669"/>
    <property type="project" value="UniProtKB-UniRule"/>
</dbReference>
<dbReference type="FunFam" id="3.40.50.10470:FF:000006">
    <property type="entry name" value="Methylthioribose-1-phosphate isomerase"/>
    <property type="match status" value="1"/>
</dbReference>
<feature type="binding site" evidence="2">
    <location>
        <begin position="250"/>
        <end position="251"/>
    </location>
    <ligand>
        <name>substrate</name>
    </ligand>
</feature>
<gene>
    <name evidence="2 3" type="primary">mtnA</name>
    <name evidence="3" type="ORF">COV74_05125</name>
</gene>
<comment type="pathway">
    <text evidence="2">Amino-acid biosynthesis; L-methionine biosynthesis via salvage pathway; L-methionine from S-methyl-5-thio-alpha-D-ribose 1-phosphate: step 1/6.</text>
</comment>